<evidence type="ECO:0000256" key="5">
    <source>
        <dbReference type="PIRSR" id="PIRSR000097-2"/>
    </source>
</evidence>
<evidence type="ECO:0000313" key="9">
    <source>
        <dbReference type="Proteomes" id="UP000215896"/>
    </source>
</evidence>
<sequence length="269" mass="29503">MRLAGGAEMPQVALGTWPMDDAEVETAIRSAVEIGYRHVDTAENYGNEVGVGRAIRDCGLPREDLFVTTKFNRRWHSDPAAGLAGNLERLGLDHVDLLLIHWPNPDQDAYLQAWQGMLRLREQGLTRAIGTSNFKPAHLDRLITETGATPEVNQIELHPWLDRPAERAYQSAHGIVTEGWSPLGRDTGLMQDQTVQQVAAAHGRAPGQVLLRWAVQLGCAVAPKSANPQRQQENLAIFDFALSSEELDLLSGLQPPAGMAPVDSDEFGH</sequence>
<keyword evidence="3" id="KW-0560">Oxidoreductase</keyword>
<evidence type="ECO:0000256" key="2">
    <source>
        <dbReference type="ARBA" id="ARBA00022857"/>
    </source>
</evidence>
<dbReference type="EMBL" id="NMVO01000001">
    <property type="protein sequence ID" value="OYO17940.1"/>
    <property type="molecule type" value="Genomic_DNA"/>
</dbReference>
<evidence type="ECO:0000313" key="8">
    <source>
        <dbReference type="EMBL" id="OYO17940.1"/>
    </source>
</evidence>
<keyword evidence="9" id="KW-1185">Reference proteome</keyword>
<dbReference type="Pfam" id="PF00248">
    <property type="entry name" value="Aldo_ket_red"/>
    <property type="match status" value="1"/>
</dbReference>
<dbReference type="PIRSF" id="PIRSF000097">
    <property type="entry name" value="AKR"/>
    <property type="match status" value="1"/>
</dbReference>
<feature type="site" description="Lowers pKa of active site Tyr" evidence="6">
    <location>
        <position position="70"/>
    </location>
</feature>
<evidence type="ECO:0000256" key="6">
    <source>
        <dbReference type="PIRSR" id="PIRSR000097-3"/>
    </source>
</evidence>
<dbReference type="OrthoDB" id="9804790at2"/>
<dbReference type="InterPro" id="IPR023210">
    <property type="entry name" value="NADP_OxRdtase_dom"/>
</dbReference>
<name>A0A255GQ32_9ACTN</name>
<dbReference type="SUPFAM" id="SSF51430">
    <property type="entry name" value="NAD(P)-linked oxidoreductase"/>
    <property type="match status" value="1"/>
</dbReference>
<dbReference type="PANTHER" id="PTHR43827">
    <property type="entry name" value="2,5-DIKETO-D-GLUCONIC ACID REDUCTASE"/>
    <property type="match status" value="1"/>
</dbReference>
<dbReference type="InterPro" id="IPR020471">
    <property type="entry name" value="AKR"/>
</dbReference>
<evidence type="ECO:0000259" key="7">
    <source>
        <dbReference type="Pfam" id="PF00248"/>
    </source>
</evidence>
<protein>
    <submittedName>
        <fullName evidence="8">Oxidoreductase</fullName>
    </submittedName>
</protein>
<feature type="domain" description="NADP-dependent oxidoreductase" evidence="7">
    <location>
        <begin position="14"/>
        <end position="250"/>
    </location>
</feature>
<dbReference type="Proteomes" id="UP000215896">
    <property type="component" value="Unassembled WGS sequence"/>
</dbReference>
<dbReference type="AlphaFoldDB" id="A0A255GQ32"/>
<keyword evidence="2" id="KW-0521">NADP</keyword>
<gene>
    <name evidence="8" type="ORF">CGZ94_01655</name>
</gene>
<evidence type="ECO:0000256" key="4">
    <source>
        <dbReference type="PIRSR" id="PIRSR000097-1"/>
    </source>
</evidence>
<organism evidence="8 9">
    <name type="scientific">Enemella evansiae</name>
    <dbReference type="NCBI Taxonomy" id="2016499"/>
    <lineage>
        <taxon>Bacteria</taxon>
        <taxon>Bacillati</taxon>
        <taxon>Actinomycetota</taxon>
        <taxon>Actinomycetes</taxon>
        <taxon>Propionibacteriales</taxon>
        <taxon>Propionibacteriaceae</taxon>
        <taxon>Enemella</taxon>
    </lineage>
</organism>
<evidence type="ECO:0000256" key="3">
    <source>
        <dbReference type="ARBA" id="ARBA00023002"/>
    </source>
</evidence>
<dbReference type="Gene3D" id="3.20.20.100">
    <property type="entry name" value="NADP-dependent oxidoreductase domain"/>
    <property type="match status" value="1"/>
</dbReference>
<dbReference type="FunFam" id="3.20.20.100:FF:000002">
    <property type="entry name" value="2,5-diketo-D-gluconic acid reductase A"/>
    <property type="match status" value="1"/>
</dbReference>
<dbReference type="PRINTS" id="PR00069">
    <property type="entry name" value="ALDKETRDTASE"/>
</dbReference>
<reference evidence="8 9" key="1">
    <citation type="submission" date="2017-07" db="EMBL/GenBank/DDBJ databases">
        <title>Draft whole genome sequences of clinical Proprionibacteriaceae strains.</title>
        <authorList>
            <person name="Bernier A.-M."/>
            <person name="Bernard K."/>
            <person name="Domingo M.-C."/>
        </authorList>
    </citation>
    <scope>NUCLEOTIDE SEQUENCE [LARGE SCALE GENOMIC DNA]</scope>
    <source>
        <strain evidence="8 9">NML 030167</strain>
    </source>
</reference>
<accession>A0A255GQ32</accession>
<comment type="caution">
    <text evidence="8">The sequence shown here is derived from an EMBL/GenBank/DDBJ whole genome shotgun (WGS) entry which is preliminary data.</text>
</comment>
<comment type="similarity">
    <text evidence="1">Belongs to the aldo/keto reductase family.</text>
</comment>
<evidence type="ECO:0000256" key="1">
    <source>
        <dbReference type="ARBA" id="ARBA00007905"/>
    </source>
</evidence>
<feature type="active site" description="Proton donor" evidence="4">
    <location>
        <position position="45"/>
    </location>
</feature>
<dbReference type="InterPro" id="IPR036812">
    <property type="entry name" value="NAD(P)_OxRdtase_dom_sf"/>
</dbReference>
<dbReference type="PROSITE" id="PS00798">
    <property type="entry name" value="ALDOKETO_REDUCTASE_1"/>
    <property type="match status" value="1"/>
</dbReference>
<dbReference type="InterPro" id="IPR018170">
    <property type="entry name" value="Aldo/ket_reductase_CS"/>
</dbReference>
<dbReference type="PANTHER" id="PTHR43827:SF3">
    <property type="entry name" value="NADP-DEPENDENT OXIDOREDUCTASE DOMAIN-CONTAINING PROTEIN"/>
    <property type="match status" value="1"/>
</dbReference>
<dbReference type="GO" id="GO:0016616">
    <property type="term" value="F:oxidoreductase activity, acting on the CH-OH group of donors, NAD or NADP as acceptor"/>
    <property type="evidence" value="ECO:0007669"/>
    <property type="project" value="UniProtKB-ARBA"/>
</dbReference>
<feature type="binding site" evidence="5">
    <location>
        <position position="101"/>
    </location>
    <ligand>
        <name>substrate</name>
    </ligand>
</feature>
<proteinExistence type="inferred from homology"/>